<dbReference type="Gene3D" id="1.10.357.10">
    <property type="entry name" value="Tetracycline Repressor, domain 2"/>
    <property type="match status" value="1"/>
</dbReference>
<proteinExistence type="predicted"/>
<comment type="caution">
    <text evidence="4">The sequence shown here is derived from an EMBL/GenBank/DDBJ whole genome shotgun (WGS) entry which is preliminary data.</text>
</comment>
<feature type="DNA-binding region" description="H-T-H motif" evidence="2">
    <location>
        <begin position="29"/>
        <end position="48"/>
    </location>
</feature>
<sequence length="205" mass="23457">MPEMEPTTKQAILDAGESEFLNKGFHAASLRNIVKDAGVTTGAFYGYYKSKEELFDALVAEPYNTLMKRFLKAQDTFATLPPEEQPANMGNISGECMDWMVDYVYEHLNAFQLLLCCAEGTRYEQFLHTLAEIEVDATHRFLEVLRRLGHPVPDIDPQLEHILVSGMFSAFFEIVIHNMTQEQARDYVQTLREFYTAGWQKVMGL</sequence>
<dbReference type="InterPro" id="IPR050624">
    <property type="entry name" value="HTH-type_Tx_Regulator"/>
</dbReference>
<accession>C0EES3</accession>
<feature type="domain" description="HTH tetR-type" evidence="3">
    <location>
        <begin position="6"/>
        <end position="66"/>
    </location>
</feature>
<gene>
    <name evidence="4" type="ORF">CLOSTMETH_02362</name>
</gene>
<dbReference type="STRING" id="537013.CLOSTMETH_02362"/>
<protein>
    <submittedName>
        <fullName evidence="4">Transcriptional regulator, TetR family</fullName>
    </submittedName>
</protein>
<dbReference type="AlphaFoldDB" id="C0EES3"/>
<reference evidence="4 5" key="1">
    <citation type="submission" date="2009-01" db="EMBL/GenBank/DDBJ databases">
        <authorList>
            <person name="Fulton L."/>
            <person name="Clifton S."/>
            <person name="Fulton B."/>
            <person name="Xu J."/>
            <person name="Minx P."/>
            <person name="Pepin K.H."/>
            <person name="Johnson M."/>
            <person name="Bhonagiri V."/>
            <person name="Nash W.E."/>
            <person name="Mardis E.R."/>
            <person name="Wilson R.K."/>
        </authorList>
    </citation>
    <scope>NUCLEOTIDE SEQUENCE [LARGE SCALE GENOMIC DNA]</scope>
    <source>
        <strain evidence="4 5">DSM 5476</strain>
    </source>
</reference>
<dbReference type="InterPro" id="IPR001647">
    <property type="entry name" value="HTH_TetR"/>
</dbReference>
<dbReference type="GO" id="GO:0003677">
    <property type="term" value="F:DNA binding"/>
    <property type="evidence" value="ECO:0007669"/>
    <property type="project" value="UniProtKB-UniRule"/>
</dbReference>
<dbReference type="PANTHER" id="PTHR43479:SF11">
    <property type="entry name" value="ACREF_ENVCD OPERON REPRESSOR-RELATED"/>
    <property type="match status" value="1"/>
</dbReference>
<keyword evidence="5" id="KW-1185">Reference proteome</keyword>
<dbReference type="EMBL" id="ACEC01000077">
    <property type="protein sequence ID" value="EEG30042.1"/>
    <property type="molecule type" value="Genomic_DNA"/>
</dbReference>
<dbReference type="eggNOG" id="COG1309">
    <property type="taxonomic scope" value="Bacteria"/>
</dbReference>
<name>C0EES3_9FIRM</name>
<evidence type="ECO:0000259" key="3">
    <source>
        <dbReference type="PROSITE" id="PS50977"/>
    </source>
</evidence>
<reference evidence="4 5" key="2">
    <citation type="submission" date="2009-02" db="EMBL/GenBank/DDBJ databases">
        <title>Draft genome sequence of Clostridium methylpentosum (DSM 5476).</title>
        <authorList>
            <person name="Sudarsanam P."/>
            <person name="Ley R."/>
            <person name="Guruge J."/>
            <person name="Turnbaugh P.J."/>
            <person name="Mahowald M."/>
            <person name="Liep D."/>
            <person name="Gordon J."/>
        </authorList>
    </citation>
    <scope>NUCLEOTIDE SEQUENCE [LARGE SCALE GENOMIC DNA]</scope>
    <source>
        <strain evidence="4 5">DSM 5476</strain>
    </source>
</reference>
<evidence type="ECO:0000256" key="2">
    <source>
        <dbReference type="PROSITE-ProRule" id="PRU00335"/>
    </source>
</evidence>
<dbReference type="SUPFAM" id="SSF46689">
    <property type="entry name" value="Homeodomain-like"/>
    <property type="match status" value="1"/>
</dbReference>
<dbReference type="HOGENOM" id="CLU_069356_6_0_9"/>
<dbReference type="Pfam" id="PF00440">
    <property type="entry name" value="TetR_N"/>
    <property type="match status" value="1"/>
</dbReference>
<dbReference type="PANTHER" id="PTHR43479">
    <property type="entry name" value="ACREF/ENVCD OPERON REPRESSOR-RELATED"/>
    <property type="match status" value="1"/>
</dbReference>
<evidence type="ECO:0000256" key="1">
    <source>
        <dbReference type="ARBA" id="ARBA00023125"/>
    </source>
</evidence>
<dbReference type="Proteomes" id="UP000003340">
    <property type="component" value="Unassembled WGS sequence"/>
</dbReference>
<keyword evidence="1 2" id="KW-0238">DNA-binding</keyword>
<dbReference type="PROSITE" id="PS50977">
    <property type="entry name" value="HTH_TETR_2"/>
    <property type="match status" value="1"/>
</dbReference>
<dbReference type="PRINTS" id="PR00455">
    <property type="entry name" value="HTHTETR"/>
</dbReference>
<evidence type="ECO:0000313" key="4">
    <source>
        <dbReference type="EMBL" id="EEG30042.1"/>
    </source>
</evidence>
<organism evidence="4 5">
    <name type="scientific">[Clostridium] methylpentosum DSM 5476</name>
    <dbReference type="NCBI Taxonomy" id="537013"/>
    <lineage>
        <taxon>Bacteria</taxon>
        <taxon>Bacillati</taxon>
        <taxon>Bacillota</taxon>
        <taxon>Clostridia</taxon>
        <taxon>Eubacteriales</taxon>
        <taxon>Oscillospiraceae</taxon>
        <taxon>Oscillospiraceae incertae sedis</taxon>
    </lineage>
</organism>
<dbReference type="InterPro" id="IPR009057">
    <property type="entry name" value="Homeodomain-like_sf"/>
</dbReference>
<evidence type="ECO:0000313" key="5">
    <source>
        <dbReference type="Proteomes" id="UP000003340"/>
    </source>
</evidence>